<protein>
    <submittedName>
        <fullName evidence="1">Uncharacterized protein</fullName>
    </submittedName>
</protein>
<name>A0A2U9CQA5_SCOMX</name>
<sequence>MKEKHPLPADDKRFATLDPEEDDGHILGLFTFSFFVHRFPLFFKIMPNIHLCFILGYL</sequence>
<evidence type="ECO:0000313" key="1">
    <source>
        <dbReference type="EMBL" id="AWP17946.1"/>
    </source>
</evidence>
<gene>
    <name evidence="1" type="ORF">SMAX5B_017338</name>
</gene>
<proteinExistence type="predicted"/>
<evidence type="ECO:0000313" key="2">
    <source>
        <dbReference type="Proteomes" id="UP000246464"/>
    </source>
</evidence>
<organism evidence="1 2">
    <name type="scientific">Scophthalmus maximus</name>
    <name type="common">Turbot</name>
    <name type="synonym">Psetta maxima</name>
    <dbReference type="NCBI Taxonomy" id="52904"/>
    <lineage>
        <taxon>Eukaryota</taxon>
        <taxon>Metazoa</taxon>
        <taxon>Chordata</taxon>
        <taxon>Craniata</taxon>
        <taxon>Vertebrata</taxon>
        <taxon>Euteleostomi</taxon>
        <taxon>Actinopterygii</taxon>
        <taxon>Neopterygii</taxon>
        <taxon>Teleostei</taxon>
        <taxon>Neoteleostei</taxon>
        <taxon>Acanthomorphata</taxon>
        <taxon>Carangaria</taxon>
        <taxon>Pleuronectiformes</taxon>
        <taxon>Pleuronectoidei</taxon>
        <taxon>Scophthalmidae</taxon>
        <taxon>Scophthalmus</taxon>
    </lineage>
</organism>
<dbReference type="AlphaFoldDB" id="A0A2U9CQA5"/>
<accession>A0A2U9CQA5</accession>
<dbReference type="EMBL" id="CP026260">
    <property type="protein sequence ID" value="AWP17946.1"/>
    <property type="molecule type" value="Genomic_DNA"/>
</dbReference>
<dbReference type="Proteomes" id="UP000246464">
    <property type="component" value="Chromosome 18"/>
</dbReference>
<keyword evidence="2" id="KW-1185">Reference proteome</keyword>
<reference evidence="1 2" key="1">
    <citation type="submission" date="2017-12" db="EMBL/GenBank/DDBJ databases">
        <title>Integrating genomic resources of turbot (Scophthalmus maximus) in depth evaluation of genetic and physical mapping variation across individuals.</title>
        <authorList>
            <person name="Martinez P."/>
        </authorList>
    </citation>
    <scope>NUCLEOTIDE SEQUENCE [LARGE SCALE GENOMIC DNA]</scope>
</reference>